<organism evidence="1 2">
    <name type="scientific">Mycena albidolilacea</name>
    <dbReference type="NCBI Taxonomy" id="1033008"/>
    <lineage>
        <taxon>Eukaryota</taxon>
        <taxon>Fungi</taxon>
        <taxon>Dikarya</taxon>
        <taxon>Basidiomycota</taxon>
        <taxon>Agaricomycotina</taxon>
        <taxon>Agaricomycetes</taxon>
        <taxon>Agaricomycetidae</taxon>
        <taxon>Agaricales</taxon>
        <taxon>Marasmiineae</taxon>
        <taxon>Mycenaceae</taxon>
        <taxon>Mycena</taxon>
    </lineage>
</organism>
<protein>
    <submittedName>
        <fullName evidence="1">Uncharacterized protein</fullName>
    </submittedName>
</protein>
<sequence length="75" mass="8610">AIGDIVAQFAEFALHMSQPFPGETESQTEKRFLIYQVSETEHVIMDNLTADDVVIPSEYLRNPAFTFGLWYAQKR</sequence>
<keyword evidence="2" id="KW-1185">Reference proteome</keyword>
<evidence type="ECO:0000313" key="2">
    <source>
        <dbReference type="Proteomes" id="UP001218218"/>
    </source>
</evidence>
<dbReference type="Proteomes" id="UP001218218">
    <property type="component" value="Unassembled WGS sequence"/>
</dbReference>
<proteinExistence type="predicted"/>
<dbReference type="EMBL" id="JARIHO010000004">
    <property type="protein sequence ID" value="KAJ7362726.1"/>
    <property type="molecule type" value="Genomic_DNA"/>
</dbReference>
<dbReference type="AlphaFoldDB" id="A0AAD7F0P2"/>
<evidence type="ECO:0000313" key="1">
    <source>
        <dbReference type="EMBL" id="KAJ7362726.1"/>
    </source>
</evidence>
<feature type="non-terminal residue" evidence="1">
    <location>
        <position position="75"/>
    </location>
</feature>
<name>A0AAD7F0P2_9AGAR</name>
<gene>
    <name evidence="1" type="ORF">DFH08DRAFT_642493</name>
</gene>
<comment type="caution">
    <text evidence="1">The sequence shown here is derived from an EMBL/GenBank/DDBJ whole genome shotgun (WGS) entry which is preliminary data.</text>
</comment>
<reference evidence="1" key="1">
    <citation type="submission" date="2023-03" db="EMBL/GenBank/DDBJ databases">
        <title>Massive genome expansion in bonnet fungi (Mycena s.s.) driven by repeated elements and novel gene families across ecological guilds.</title>
        <authorList>
            <consortium name="Lawrence Berkeley National Laboratory"/>
            <person name="Harder C.B."/>
            <person name="Miyauchi S."/>
            <person name="Viragh M."/>
            <person name="Kuo A."/>
            <person name="Thoen E."/>
            <person name="Andreopoulos B."/>
            <person name="Lu D."/>
            <person name="Skrede I."/>
            <person name="Drula E."/>
            <person name="Henrissat B."/>
            <person name="Morin E."/>
            <person name="Kohler A."/>
            <person name="Barry K."/>
            <person name="LaButti K."/>
            <person name="Morin E."/>
            <person name="Salamov A."/>
            <person name="Lipzen A."/>
            <person name="Mereny Z."/>
            <person name="Hegedus B."/>
            <person name="Baldrian P."/>
            <person name="Stursova M."/>
            <person name="Weitz H."/>
            <person name="Taylor A."/>
            <person name="Grigoriev I.V."/>
            <person name="Nagy L.G."/>
            <person name="Martin F."/>
            <person name="Kauserud H."/>
        </authorList>
    </citation>
    <scope>NUCLEOTIDE SEQUENCE</scope>
    <source>
        <strain evidence="1">CBHHK002</strain>
    </source>
</reference>
<feature type="non-terminal residue" evidence="1">
    <location>
        <position position="1"/>
    </location>
</feature>
<accession>A0AAD7F0P2</accession>